<feature type="compositionally biased region" description="Basic residues" evidence="1">
    <location>
        <begin position="63"/>
        <end position="80"/>
    </location>
</feature>
<protein>
    <submittedName>
        <fullName evidence="2">Uncharacterized protein</fullName>
    </submittedName>
</protein>
<evidence type="ECO:0000313" key="2">
    <source>
        <dbReference type="EMBL" id="ART31668.1"/>
    </source>
</evidence>
<geneLocation type="mitochondrion" evidence="2"/>
<feature type="compositionally biased region" description="Basic and acidic residues" evidence="1">
    <location>
        <begin position="1"/>
        <end position="18"/>
    </location>
</feature>
<feature type="compositionally biased region" description="Low complexity" evidence="1">
    <location>
        <begin position="49"/>
        <end position="59"/>
    </location>
</feature>
<reference evidence="2" key="1">
    <citation type="submission" date="2017-03" db="EMBL/GenBank/DDBJ databases">
        <title>The mitochondrial genome of the carnivorous plant Utricularia reniformis (Lentibulariaceae): structure, comparative analysis and evolutionary landmarks.</title>
        <authorList>
            <person name="Silva S.R."/>
            <person name="Alvarenga D.O."/>
            <person name="Michael T.P."/>
            <person name="Miranda V.F.O."/>
            <person name="Varani A.M."/>
        </authorList>
    </citation>
    <scope>NUCLEOTIDE SEQUENCE</scope>
</reference>
<dbReference type="EMBL" id="KY774314">
    <property type="protein sequence ID" value="ART31668.1"/>
    <property type="molecule type" value="Genomic_DNA"/>
</dbReference>
<organism evidence="2">
    <name type="scientific">Utricularia reniformis</name>
    <dbReference type="NCBI Taxonomy" id="192314"/>
    <lineage>
        <taxon>Eukaryota</taxon>
        <taxon>Viridiplantae</taxon>
        <taxon>Streptophyta</taxon>
        <taxon>Embryophyta</taxon>
        <taxon>Tracheophyta</taxon>
        <taxon>Spermatophyta</taxon>
        <taxon>Magnoliopsida</taxon>
        <taxon>eudicotyledons</taxon>
        <taxon>Gunneridae</taxon>
        <taxon>Pentapetalae</taxon>
        <taxon>asterids</taxon>
        <taxon>lamiids</taxon>
        <taxon>Lamiales</taxon>
        <taxon>Lentibulariaceae</taxon>
        <taxon>Utricularia</taxon>
    </lineage>
</organism>
<accession>A0A1Y0B2Q1</accession>
<proteinExistence type="predicted"/>
<name>A0A1Y0B2Q1_9LAMI</name>
<gene>
    <name evidence="2" type="ORF">AEK19_MT1478</name>
</gene>
<sequence>MLTNGDIEKRKRVEDSIKARKRKRGRSTSPKGASDQAEHASGPYGKNLQSSSSAGASGQRDMSKKRCHYYKKPGHMIRDV</sequence>
<evidence type="ECO:0000256" key="1">
    <source>
        <dbReference type="SAM" id="MobiDB-lite"/>
    </source>
</evidence>
<keyword evidence="2" id="KW-0496">Mitochondrion</keyword>
<dbReference type="AlphaFoldDB" id="A0A1Y0B2Q1"/>
<feature type="region of interest" description="Disordered" evidence="1">
    <location>
        <begin position="1"/>
        <end position="80"/>
    </location>
</feature>